<keyword evidence="3" id="KW-0732">Signal</keyword>
<dbReference type="InterPro" id="IPR011662">
    <property type="entry name" value="Secretin/TonB_short_N"/>
</dbReference>
<accession>A0A1B8NX08</accession>
<evidence type="ECO:0000256" key="6">
    <source>
        <dbReference type="RuleBase" id="RU004003"/>
    </source>
</evidence>
<keyword evidence="5" id="KW-0998">Cell outer membrane</keyword>
<dbReference type="Pfam" id="PF03958">
    <property type="entry name" value="Secretin_N"/>
    <property type="match status" value="1"/>
</dbReference>
<dbReference type="PANTHER" id="PTHR30604:SF1">
    <property type="entry name" value="DNA UTILIZATION PROTEIN HOFQ"/>
    <property type="match status" value="1"/>
</dbReference>
<dbReference type="InterPro" id="IPR004846">
    <property type="entry name" value="T2SS/T3SS_dom"/>
</dbReference>
<protein>
    <submittedName>
        <fullName evidence="9">Type IV pilus biogenesis and competence protein PilQ</fullName>
    </submittedName>
</protein>
<dbReference type="GO" id="GO:0009279">
    <property type="term" value="C:cell outer membrane"/>
    <property type="evidence" value="ECO:0007669"/>
    <property type="project" value="UniProtKB-SubCell"/>
</dbReference>
<reference evidence="9 10" key="1">
    <citation type="submission" date="2016-06" db="EMBL/GenBank/DDBJ databases">
        <title>Genome sequence of halotolerant plant growth promoting strain of Halomonas elongata HEK1 isolated from salterns of Rann of Kutch, Gujarat, India.</title>
        <authorList>
            <person name="Gaba S."/>
            <person name="Singh R.N."/>
            <person name="Abrol S."/>
            <person name="Kaushik R."/>
            <person name="Saxena A.K."/>
        </authorList>
    </citation>
    <scope>NUCLEOTIDE SEQUENCE [LARGE SCALE GENOMIC DNA]</scope>
    <source>
        <strain evidence="9 10">HEK1</strain>
    </source>
</reference>
<proteinExistence type="inferred from homology"/>
<gene>
    <name evidence="9" type="primary">pilQ</name>
    <name evidence="9" type="ORF">A8U91_03561</name>
</gene>
<evidence type="ECO:0000256" key="3">
    <source>
        <dbReference type="ARBA" id="ARBA00022729"/>
    </source>
</evidence>
<dbReference type="InterPro" id="IPR001775">
    <property type="entry name" value="GspD/PilQ"/>
</dbReference>
<dbReference type="Proteomes" id="UP000092504">
    <property type="component" value="Unassembled WGS sequence"/>
</dbReference>
<dbReference type="PANTHER" id="PTHR30604">
    <property type="entry name" value="PROTEIN TRANSPORT PROTEIN HOFQ"/>
    <property type="match status" value="1"/>
</dbReference>
<dbReference type="NCBIfam" id="TIGR02515">
    <property type="entry name" value="IV_pilus_PilQ"/>
    <property type="match status" value="1"/>
</dbReference>
<evidence type="ECO:0000256" key="1">
    <source>
        <dbReference type="ARBA" id="ARBA00004370"/>
    </source>
</evidence>
<dbReference type="InterPro" id="IPR005644">
    <property type="entry name" value="NolW-like"/>
</dbReference>
<evidence type="ECO:0000256" key="2">
    <source>
        <dbReference type="ARBA" id="ARBA00022448"/>
    </source>
</evidence>
<feature type="domain" description="Secretin/TonB short N-terminal" evidence="8">
    <location>
        <begin position="64"/>
        <end position="112"/>
    </location>
</feature>
<dbReference type="EMBL" id="MAJD01000002">
    <property type="protein sequence ID" value="OBX34505.1"/>
    <property type="molecule type" value="Genomic_DNA"/>
</dbReference>
<sequence length="445" mass="47204">MAWMRSGALGAVLLVMVMAVLPCQGRAIEGAGEETGADARLISLNLRDVSIRTALAAIADVTGFNLVASDNVSGRVTLNLEEVPWQQALALILESHGLASRRQGNVIMVAPAGELARHGALEGSGGEAAPEAPLVTEHLRIKYAKAEDLADMLRGETGLGLLTERGRVAVDARTNTLLVQDTAERVAAIRRMLERLDVAVRQVRIEARIVIARDSVARELGVSWGLSANEGSTPSGLNAAGASSGVAETGGLAVDLGSARSPATTFGFGYLSGDVLLDLELRALESEGKSRIISQPRVITANQRTALIKQGTEIPYQEATSSGATNVEFKEAVLSLEVTPQITPDDRIIMELVINNDTVAQETFGGAPAIDTNQIATQVLVDDGDTVVLGGILTTEQVRQLFKTPLLGDLPLLGHLFRYTENSSDQVELLVFITPRILDDNLATH</sequence>
<dbReference type="Gene3D" id="3.30.1370.130">
    <property type="match status" value="1"/>
</dbReference>
<dbReference type="SMART" id="SM00965">
    <property type="entry name" value="STN"/>
    <property type="match status" value="1"/>
</dbReference>
<evidence type="ECO:0000259" key="8">
    <source>
        <dbReference type="SMART" id="SM00965"/>
    </source>
</evidence>
<comment type="similarity">
    <text evidence="6">Belongs to the bacterial secretin family.</text>
</comment>
<keyword evidence="2 7" id="KW-0813">Transport</keyword>
<dbReference type="Pfam" id="PF07660">
    <property type="entry name" value="STN"/>
    <property type="match status" value="1"/>
</dbReference>
<evidence type="ECO:0000256" key="7">
    <source>
        <dbReference type="RuleBase" id="RU004004"/>
    </source>
</evidence>
<organism evidence="9 10">
    <name type="scientific">Halomonas elongata</name>
    <dbReference type="NCBI Taxonomy" id="2746"/>
    <lineage>
        <taxon>Bacteria</taxon>
        <taxon>Pseudomonadati</taxon>
        <taxon>Pseudomonadota</taxon>
        <taxon>Gammaproteobacteria</taxon>
        <taxon>Oceanospirillales</taxon>
        <taxon>Halomonadaceae</taxon>
        <taxon>Halomonas</taxon>
    </lineage>
</organism>
<comment type="caution">
    <text evidence="9">The sequence shown here is derived from an EMBL/GenBank/DDBJ whole genome shotgun (WGS) entry which is preliminary data.</text>
</comment>
<evidence type="ECO:0000313" key="10">
    <source>
        <dbReference type="Proteomes" id="UP000092504"/>
    </source>
</evidence>
<dbReference type="InterPro" id="IPR013355">
    <property type="entry name" value="Pilus_4_PilQ"/>
</dbReference>
<dbReference type="InterPro" id="IPR051808">
    <property type="entry name" value="Type_IV_pilus_biogenesis"/>
</dbReference>
<evidence type="ECO:0000256" key="5">
    <source>
        <dbReference type="ARBA" id="ARBA00023237"/>
    </source>
</evidence>
<dbReference type="InterPro" id="IPR038591">
    <property type="entry name" value="NolW-like_sf"/>
</dbReference>
<dbReference type="Pfam" id="PF00263">
    <property type="entry name" value="Secretin"/>
    <property type="match status" value="1"/>
</dbReference>
<keyword evidence="4" id="KW-0472">Membrane</keyword>
<evidence type="ECO:0000256" key="4">
    <source>
        <dbReference type="ARBA" id="ARBA00023136"/>
    </source>
</evidence>
<dbReference type="AlphaFoldDB" id="A0A1B8NX08"/>
<dbReference type="PRINTS" id="PR00811">
    <property type="entry name" value="BCTERIALGSPD"/>
</dbReference>
<dbReference type="PATRIC" id="fig|2746.7.peg.3665"/>
<name>A0A1B8NX08_HALEL</name>
<dbReference type="Gene3D" id="3.30.1370.120">
    <property type="match status" value="1"/>
</dbReference>
<evidence type="ECO:0000313" key="9">
    <source>
        <dbReference type="EMBL" id="OBX34505.1"/>
    </source>
</evidence>
<comment type="subcellular location">
    <subcellularLocation>
        <location evidence="7">Cell outer membrane</location>
    </subcellularLocation>
    <subcellularLocation>
        <location evidence="1">Membrane</location>
    </subcellularLocation>
</comment>
<dbReference type="GO" id="GO:0009306">
    <property type="term" value="P:protein secretion"/>
    <property type="evidence" value="ECO:0007669"/>
    <property type="project" value="InterPro"/>
</dbReference>